<accession>A0A1C3EQM1</accession>
<dbReference type="EMBL" id="LYDR01000033">
    <property type="protein sequence ID" value="ODA35499.1"/>
    <property type="molecule type" value="Genomic_DNA"/>
</dbReference>
<comment type="caution">
    <text evidence="1">The sequence shown here is derived from an EMBL/GenBank/DDBJ whole genome shotgun (WGS) entry which is preliminary data.</text>
</comment>
<keyword evidence="2" id="KW-1185">Reference proteome</keyword>
<evidence type="ECO:0000313" key="1">
    <source>
        <dbReference type="EMBL" id="ODA35499.1"/>
    </source>
</evidence>
<name>A0A1C3EQM1_9PLAN</name>
<organism evidence="1 2">
    <name type="scientific">Planctopirus hydrillae</name>
    <dbReference type="NCBI Taxonomy" id="1841610"/>
    <lineage>
        <taxon>Bacteria</taxon>
        <taxon>Pseudomonadati</taxon>
        <taxon>Planctomycetota</taxon>
        <taxon>Planctomycetia</taxon>
        <taxon>Planctomycetales</taxon>
        <taxon>Planctomycetaceae</taxon>
        <taxon>Planctopirus</taxon>
    </lineage>
</organism>
<proteinExistence type="predicted"/>
<dbReference type="STRING" id="1841610.A6X21_16980"/>
<evidence type="ECO:0000313" key="2">
    <source>
        <dbReference type="Proteomes" id="UP000094828"/>
    </source>
</evidence>
<protein>
    <submittedName>
        <fullName evidence="1">Uncharacterized protein</fullName>
    </submittedName>
</protein>
<gene>
    <name evidence="1" type="ORF">A6X21_16980</name>
</gene>
<dbReference type="Proteomes" id="UP000094828">
    <property type="component" value="Unassembled WGS sequence"/>
</dbReference>
<reference evidence="1 2" key="1">
    <citation type="submission" date="2016-05" db="EMBL/GenBank/DDBJ databases">
        <title>Genomic and physiological characterization of Planctopirus sp. isolated from fresh water lake.</title>
        <authorList>
            <person name="Subhash Y."/>
            <person name="Ramana C."/>
        </authorList>
    </citation>
    <scope>NUCLEOTIDE SEQUENCE [LARGE SCALE GENOMIC DNA]</scope>
    <source>
        <strain evidence="1 2">JC280</strain>
    </source>
</reference>
<dbReference type="AlphaFoldDB" id="A0A1C3EQM1"/>
<sequence>MASRDCKEETILLKARFIRSHQPGWLLRVGQHRGKFRARAVRIQVLELARNAGIDRFPCFRDDSP</sequence>